<dbReference type="SUPFAM" id="SSF53590">
    <property type="entry name" value="Nucleoside hydrolase"/>
    <property type="match status" value="1"/>
</dbReference>
<dbReference type="Proteomes" id="UP001556367">
    <property type="component" value="Unassembled WGS sequence"/>
</dbReference>
<comment type="caution">
    <text evidence="5">The sequence shown here is derived from an EMBL/GenBank/DDBJ whole genome shotgun (WGS) entry which is preliminary data.</text>
</comment>
<protein>
    <recommendedName>
        <fullName evidence="4">Inosine/uridine-preferring nucleoside hydrolase domain-containing protein</fullName>
    </recommendedName>
</protein>
<evidence type="ECO:0000313" key="6">
    <source>
        <dbReference type="Proteomes" id="UP001556367"/>
    </source>
</evidence>
<dbReference type="Pfam" id="PF01156">
    <property type="entry name" value="IU_nuc_hydro"/>
    <property type="match status" value="1"/>
</dbReference>
<dbReference type="InterPro" id="IPR036452">
    <property type="entry name" value="Ribo_hydro-like"/>
</dbReference>
<keyword evidence="3" id="KW-0326">Glycosidase</keyword>
<comment type="similarity">
    <text evidence="1">Belongs to the IUNH family.</text>
</comment>
<dbReference type="EMBL" id="JASNQZ010000012">
    <property type="protein sequence ID" value="KAL0950278.1"/>
    <property type="molecule type" value="Genomic_DNA"/>
</dbReference>
<dbReference type="PANTHER" id="PTHR12304">
    <property type="entry name" value="INOSINE-URIDINE PREFERRING NUCLEOSIDE HYDROLASE"/>
    <property type="match status" value="1"/>
</dbReference>
<dbReference type="PANTHER" id="PTHR12304:SF4">
    <property type="entry name" value="URIDINE NUCLEOSIDASE"/>
    <property type="match status" value="1"/>
</dbReference>
<name>A0ABR3J443_9AGAR</name>
<organism evidence="5 6">
    <name type="scientific">Hohenbuehelia grisea</name>
    <dbReference type="NCBI Taxonomy" id="104357"/>
    <lineage>
        <taxon>Eukaryota</taxon>
        <taxon>Fungi</taxon>
        <taxon>Dikarya</taxon>
        <taxon>Basidiomycota</taxon>
        <taxon>Agaricomycotina</taxon>
        <taxon>Agaricomycetes</taxon>
        <taxon>Agaricomycetidae</taxon>
        <taxon>Agaricales</taxon>
        <taxon>Pleurotineae</taxon>
        <taxon>Pleurotaceae</taxon>
        <taxon>Hohenbuehelia</taxon>
    </lineage>
</organism>
<dbReference type="InterPro" id="IPR001910">
    <property type="entry name" value="Inosine/uridine_hydrolase_dom"/>
</dbReference>
<evidence type="ECO:0000259" key="4">
    <source>
        <dbReference type="Pfam" id="PF01156"/>
    </source>
</evidence>
<feature type="domain" description="Inosine/uridine-preferring nucleoside hydrolase" evidence="4">
    <location>
        <begin position="1"/>
        <end position="134"/>
    </location>
</feature>
<evidence type="ECO:0000313" key="5">
    <source>
        <dbReference type="EMBL" id="KAL0950278.1"/>
    </source>
</evidence>
<dbReference type="InterPro" id="IPR023186">
    <property type="entry name" value="IUNH"/>
</dbReference>
<keyword evidence="6" id="KW-1185">Reference proteome</keyword>
<evidence type="ECO:0000256" key="3">
    <source>
        <dbReference type="ARBA" id="ARBA00023295"/>
    </source>
</evidence>
<evidence type="ECO:0000256" key="1">
    <source>
        <dbReference type="ARBA" id="ARBA00009176"/>
    </source>
</evidence>
<evidence type="ECO:0000256" key="2">
    <source>
        <dbReference type="ARBA" id="ARBA00022801"/>
    </source>
</evidence>
<dbReference type="Gene3D" id="3.90.245.10">
    <property type="entry name" value="Ribonucleoside hydrolase-like"/>
    <property type="match status" value="1"/>
</dbReference>
<proteinExistence type="inferred from homology"/>
<keyword evidence="2" id="KW-0378">Hydrolase</keyword>
<gene>
    <name evidence="5" type="ORF">HGRIS_010258</name>
</gene>
<accession>A0ABR3J443</accession>
<sequence length="152" mass="16663">MMPLNVTHTAIVTADVHSRLLSPAPSKVDELPPASSSLRRTLSTLVTFFADAYKSTFGFNDGPPLHDALTIAYIAHPDLFKATRYRVDIELAGAHTIGETVVDIWHYRSCDSSWGAQGRNCLVAQSVNVNKFFDILLDCIAKCDKVSPLNSN</sequence>
<reference evidence="6" key="1">
    <citation type="submission" date="2024-06" db="EMBL/GenBank/DDBJ databases">
        <title>Multi-omics analyses provide insights into the biosynthesis of the anticancer antibiotic pleurotin in Hohenbuehelia grisea.</title>
        <authorList>
            <person name="Weaver J.A."/>
            <person name="Alberti F."/>
        </authorList>
    </citation>
    <scope>NUCLEOTIDE SEQUENCE [LARGE SCALE GENOMIC DNA]</scope>
    <source>
        <strain evidence="6">T-177</strain>
    </source>
</reference>